<dbReference type="SUPFAM" id="SSF82549">
    <property type="entry name" value="DAK1/DegV-like"/>
    <property type="match status" value="1"/>
</dbReference>
<dbReference type="PROSITE" id="PS51482">
    <property type="entry name" value="DEGV"/>
    <property type="match status" value="1"/>
</dbReference>
<gene>
    <name evidence="2" type="ORF">K6T79_06400</name>
</gene>
<protein>
    <submittedName>
        <fullName evidence="2">DegV family protein</fullName>
    </submittedName>
</protein>
<keyword evidence="1" id="KW-0446">Lipid-binding</keyword>
<dbReference type="EMBL" id="JAYJJR010000003">
    <property type="protein sequence ID" value="MEB3020672.1"/>
    <property type="molecule type" value="Genomic_DNA"/>
</dbReference>
<dbReference type="InterPro" id="IPR050270">
    <property type="entry name" value="DegV_domain_contain"/>
</dbReference>
<organism evidence="2 3">
    <name type="scientific">[Mycobacterium] crassicus</name>
    <dbReference type="NCBI Taxonomy" id="2872309"/>
    <lineage>
        <taxon>Bacteria</taxon>
        <taxon>Bacillati</taxon>
        <taxon>Actinomycetota</taxon>
        <taxon>Actinomycetes</taxon>
        <taxon>Mycobacteriales</taxon>
        <taxon>Mycobacteriaceae</taxon>
        <taxon>Mycolicibacter</taxon>
    </lineage>
</organism>
<dbReference type="PANTHER" id="PTHR33434:SF2">
    <property type="entry name" value="FATTY ACID-BINDING PROTEIN TM_1468"/>
    <property type="match status" value="1"/>
</dbReference>
<dbReference type="InterPro" id="IPR003797">
    <property type="entry name" value="DegV"/>
</dbReference>
<keyword evidence="3" id="KW-1185">Reference proteome</keyword>
<sequence>MTVTVITDSSACLPVELRERWGIREVPLHILLDGADLRDGIDDVPADIYAREHVSTSGTGPEELADAYRRGLADSAGAGVVAVHISSALSGTVGTAEHVAAQIGSGVRVIDSKSAGMGTGFVTLAAARAAAGGADLDGVAAAADAAKLRSHAYLVVQRLDNLRRSGRIGSAAAWLGTALSLKPLLAVDDGKLVLAQRIRTFNKAVASMIDRVCDAVGDRSAALAVHHVANPQGAHDLAGTLAERLPACEPALITDLCPTLALHVGAGAVAVCVDLDPGAAPAAGQHD</sequence>
<proteinExistence type="predicted"/>
<reference evidence="2 3" key="1">
    <citation type="submission" date="2023-12" db="EMBL/GenBank/DDBJ databases">
        <title>Description of new species of Mycobacterium terrae complex isolated from sewage at the Sao Paulo Zoological Park Foundation in Brazil.</title>
        <authorList>
            <person name="Romagnoli C.L."/>
            <person name="Conceicao E.C."/>
            <person name="Machado E."/>
            <person name="Barreto L.B.P.F."/>
            <person name="Sharma A."/>
            <person name="Silva N.M."/>
            <person name="Marques L.E."/>
            <person name="Juliana M.A."/>
            <person name="Lourenco M.C.S."/>
            <person name="Digiampietri L.A."/>
            <person name="Suffys P.N."/>
            <person name="Viana-Niero C."/>
        </authorList>
    </citation>
    <scope>NUCLEOTIDE SEQUENCE [LARGE SCALE GENOMIC DNA]</scope>
    <source>
        <strain evidence="2 3">MYC098</strain>
    </source>
</reference>
<dbReference type="Proteomes" id="UP001299596">
    <property type="component" value="Unassembled WGS sequence"/>
</dbReference>
<evidence type="ECO:0000313" key="2">
    <source>
        <dbReference type="EMBL" id="MEB3020672.1"/>
    </source>
</evidence>
<dbReference type="Gene3D" id="3.40.50.10170">
    <property type="match status" value="1"/>
</dbReference>
<dbReference type="Gene3D" id="3.30.1180.10">
    <property type="match status" value="1"/>
</dbReference>
<comment type="caution">
    <text evidence="2">The sequence shown here is derived from an EMBL/GenBank/DDBJ whole genome shotgun (WGS) entry which is preliminary data.</text>
</comment>
<dbReference type="NCBIfam" id="TIGR00762">
    <property type="entry name" value="DegV"/>
    <property type="match status" value="1"/>
</dbReference>
<evidence type="ECO:0000256" key="1">
    <source>
        <dbReference type="ARBA" id="ARBA00023121"/>
    </source>
</evidence>
<evidence type="ECO:0000313" key="3">
    <source>
        <dbReference type="Proteomes" id="UP001299596"/>
    </source>
</evidence>
<dbReference type="InterPro" id="IPR043168">
    <property type="entry name" value="DegV_C"/>
</dbReference>
<dbReference type="RefSeq" id="WP_225406957.1">
    <property type="nucleotide sequence ID" value="NZ_JAYJJR010000003.1"/>
</dbReference>
<accession>A0ABU5XH63</accession>
<name>A0ABU5XH63_9MYCO</name>
<dbReference type="Pfam" id="PF02645">
    <property type="entry name" value="DegV"/>
    <property type="match status" value="1"/>
</dbReference>
<dbReference type="PANTHER" id="PTHR33434">
    <property type="entry name" value="DEGV DOMAIN-CONTAINING PROTEIN DR_1986-RELATED"/>
    <property type="match status" value="1"/>
</dbReference>